<comment type="caution">
    <text evidence="6">The sequence shown here is derived from an EMBL/GenBank/DDBJ whole genome shotgun (WGS) entry which is preliminary data.</text>
</comment>
<dbReference type="RefSeq" id="WP_048480114.1">
    <property type="nucleotide sequence ID" value="NZ_LFML01000149.1"/>
</dbReference>
<keyword evidence="2 4" id="KW-0547">Nucleotide-binding</keyword>
<dbReference type="EMBL" id="LFML01000149">
    <property type="protein sequence ID" value="KMO94139.1"/>
    <property type="molecule type" value="Genomic_DNA"/>
</dbReference>
<sequence>MNATPSSLLFWGGSAPMDLGRDVGTRLLRQAAARGVTTQATPEYPDAPHLSEFAGALHRTEVEDPARALAWARGRRFDLVLGVREQVQVALAEVAEALGAPGNPPAAVRTVREKDRCRQALSAAGLPQPEFRLCASADEAQAFLSATTGPWIVKPRDGSGSVGVSRVDGPEDLAAAVAALPARAAFVVEQFVEGPEYSVEGVFLGGAPRVLAVTEKQLLPPPHFVEAGHVLPADLPPARREEFERAVTAALTALGLRYGVFHVELWSTAAGPVLGEVHVRNGGDWIHLMLEHAIPGLELFGLVIDDALGRDTAGRDLTPTRAAAVRFLAPPQGRIRRILGWDEARAHPAVLRADLTVRPGDVTGEVRESYDRAGHLVVGADSPREAAELADRLAGLVRFEVDAPEESTEPEEAAS</sequence>
<dbReference type="OrthoDB" id="24041at2"/>
<reference evidence="6 7" key="1">
    <citation type="submission" date="2015-06" db="EMBL/GenBank/DDBJ databases">
        <title>Recapitulation of the evolution of biosynthetic gene clusters reveals hidden chemical diversity on bacterial genomes.</title>
        <authorList>
            <person name="Cruz-Morales P."/>
            <person name="Martinez-Guerrero C."/>
            <person name="Morales-Escalante M.A."/>
            <person name="Yanez-Guerra L.A."/>
            <person name="Kopp J.F."/>
            <person name="Feldmann J."/>
            <person name="Ramos-Aboites H.E."/>
            <person name="Barona-Gomez F."/>
        </authorList>
    </citation>
    <scope>NUCLEOTIDE SEQUENCE [LARGE SCALE GENOMIC DNA]</scope>
    <source>
        <strain evidence="6 7">ATCC 31245</strain>
    </source>
</reference>
<proteinExistence type="predicted"/>
<keyword evidence="7" id="KW-1185">Reference proteome</keyword>
<dbReference type="Gene3D" id="3.30.470.20">
    <property type="entry name" value="ATP-grasp fold, B domain"/>
    <property type="match status" value="1"/>
</dbReference>
<dbReference type="STRING" id="66430.ACS04_30835"/>
<dbReference type="Proteomes" id="UP000035932">
    <property type="component" value="Unassembled WGS sequence"/>
</dbReference>
<accession>A0A0J6XG89</accession>
<feature type="domain" description="ATP-grasp" evidence="5">
    <location>
        <begin position="118"/>
        <end position="308"/>
    </location>
</feature>
<dbReference type="PANTHER" id="PTHR43585">
    <property type="entry name" value="FUMIPYRROLE BIOSYNTHESIS PROTEIN C"/>
    <property type="match status" value="1"/>
</dbReference>
<dbReference type="AlphaFoldDB" id="A0A0J6XG89"/>
<dbReference type="SUPFAM" id="SSF56059">
    <property type="entry name" value="Glutathione synthetase ATP-binding domain-like"/>
    <property type="match status" value="1"/>
</dbReference>
<keyword evidence="3 4" id="KW-0067">ATP-binding</keyword>
<organism evidence="6 7">
    <name type="scientific">Streptomyces roseus</name>
    <dbReference type="NCBI Taxonomy" id="66430"/>
    <lineage>
        <taxon>Bacteria</taxon>
        <taxon>Bacillati</taxon>
        <taxon>Actinomycetota</taxon>
        <taxon>Actinomycetes</taxon>
        <taxon>Kitasatosporales</taxon>
        <taxon>Streptomycetaceae</taxon>
        <taxon>Streptomyces</taxon>
    </lineage>
</organism>
<evidence type="ECO:0000256" key="4">
    <source>
        <dbReference type="PROSITE-ProRule" id="PRU00409"/>
    </source>
</evidence>
<dbReference type="InterPro" id="IPR052032">
    <property type="entry name" value="ATP-dep_AA_Ligase"/>
</dbReference>
<evidence type="ECO:0000259" key="5">
    <source>
        <dbReference type="PROSITE" id="PS50975"/>
    </source>
</evidence>
<dbReference type="PANTHER" id="PTHR43585:SF2">
    <property type="entry name" value="ATP-GRASP ENZYME FSQD"/>
    <property type="match status" value="1"/>
</dbReference>
<name>A0A0J6XG89_9ACTN</name>
<gene>
    <name evidence="6" type="ORF">ACS04_30835</name>
</gene>
<dbReference type="InterPro" id="IPR011761">
    <property type="entry name" value="ATP-grasp"/>
</dbReference>
<dbReference type="GO" id="GO:0005524">
    <property type="term" value="F:ATP binding"/>
    <property type="evidence" value="ECO:0007669"/>
    <property type="project" value="UniProtKB-UniRule"/>
</dbReference>
<dbReference type="Pfam" id="PF13535">
    <property type="entry name" value="ATP-grasp_4"/>
    <property type="match status" value="1"/>
</dbReference>
<evidence type="ECO:0000256" key="2">
    <source>
        <dbReference type="ARBA" id="ARBA00022741"/>
    </source>
</evidence>
<dbReference type="Pfam" id="PF18603">
    <property type="entry name" value="LAL_C2"/>
    <property type="match status" value="1"/>
</dbReference>
<dbReference type="InterPro" id="IPR040570">
    <property type="entry name" value="LAL_C2"/>
</dbReference>
<keyword evidence="1 6" id="KW-0436">Ligase</keyword>
<protein>
    <submittedName>
        <fullName evidence="6">Carboxylate--amine ligase</fullName>
    </submittedName>
</protein>
<dbReference type="PATRIC" id="fig|66430.4.peg.2494"/>
<evidence type="ECO:0000256" key="3">
    <source>
        <dbReference type="ARBA" id="ARBA00022840"/>
    </source>
</evidence>
<dbReference type="GO" id="GO:0016874">
    <property type="term" value="F:ligase activity"/>
    <property type="evidence" value="ECO:0007669"/>
    <property type="project" value="UniProtKB-KW"/>
</dbReference>
<evidence type="ECO:0000256" key="1">
    <source>
        <dbReference type="ARBA" id="ARBA00022598"/>
    </source>
</evidence>
<evidence type="ECO:0000313" key="7">
    <source>
        <dbReference type="Proteomes" id="UP000035932"/>
    </source>
</evidence>
<dbReference type="GO" id="GO:0046872">
    <property type="term" value="F:metal ion binding"/>
    <property type="evidence" value="ECO:0007669"/>
    <property type="project" value="InterPro"/>
</dbReference>
<evidence type="ECO:0000313" key="6">
    <source>
        <dbReference type="EMBL" id="KMO94139.1"/>
    </source>
</evidence>
<dbReference type="PROSITE" id="PS50975">
    <property type="entry name" value="ATP_GRASP"/>
    <property type="match status" value="1"/>
</dbReference>